<feature type="region of interest" description="Disordered" evidence="1">
    <location>
        <begin position="69"/>
        <end position="93"/>
    </location>
</feature>
<dbReference type="EMBL" id="MN740289">
    <property type="protein sequence ID" value="QHT98177.1"/>
    <property type="molecule type" value="Genomic_DNA"/>
</dbReference>
<reference evidence="2" key="1">
    <citation type="journal article" date="2020" name="Nature">
        <title>Giant virus diversity and host interactions through global metagenomics.</title>
        <authorList>
            <person name="Schulz F."/>
            <person name="Roux S."/>
            <person name="Paez-Espino D."/>
            <person name="Jungbluth S."/>
            <person name="Walsh D.A."/>
            <person name="Denef V.J."/>
            <person name="McMahon K.D."/>
            <person name="Konstantinidis K.T."/>
            <person name="Eloe-Fadrosh E.A."/>
            <person name="Kyrpides N.C."/>
            <person name="Woyke T."/>
        </authorList>
    </citation>
    <scope>NUCLEOTIDE SEQUENCE</scope>
    <source>
        <strain evidence="2">GVMAG-M-3300025626-8</strain>
    </source>
</reference>
<organism evidence="2">
    <name type="scientific">viral metagenome</name>
    <dbReference type="NCBI Taxonomy" id="1070528"/>
    <lineage>
        <taxon>unclassified sequences</taxon>
        <taxon>metagenomes</taxon>
        <taxon>organismal metagenomes</taxon>
    </lineage>
</organism>
<accession>A0A6C0J2K2</accession>
<name>A0A6C0J2K2_9ZZZZ</name>
<dbReference type="AlphaFoldDB" id="A0A6C0J2K2"/>
<protein>
    <submittedName>
        <fullName evidence="2">Uncharacterized protein</fullName>
    </submittedName>
</protein>
<feature type="compositionally biased region" description="Polar residues" evidence="1">
    <location>
        <begin position="69"/>
        <end position="83"/>
    </location>
</feature>
<sequence>MYSITYEEVEEEQDSPQLELLWLQLRDRSRGTCRNVRALVDNTKDTIHFARHNERNFINMVYHLPQHKSQCLSSHTSGNSRSPLSAVRLDKTG</sequence>
<evidence type="ECO:0000313" key="2">
    <source>
        <dbReference type="EMBL" id="QHT98177.1"/>
    </source>
</evidence>
<proteinExistence type="predicted"/>
<evidence type="ECO:0000256" key="1">
    <source>
        <dbReference type="SAM" id="MobiDB-lite"/>
    </source>
</evidence>